<dbReference type="EMBL" id="JAHLQK010000003">
    <property type="protein sequence ID" value="MBU5676316.1"/>
    <property type="molecule type" value="Genomic_DNA"/>
</dbReference>
<feature type="transmembrane region" description="Helical" evidence="1">
    <location>
        <begin position="81"/>
        <end position="110"/>
    </location>
</feature>
<feature type="transmembrane region" description="Helical" evidence="1">
    <location>
        <begin position="116"/>
        <end position="136"/>
    </location>
</feature>
<evidence type="ECO:0000313" key="2">
    <source>
        <dbReference type="EMBL" id="MBU5676316.1"/>
    </source>
</evidence>
<protein>
    <recommendedName>
        <fullName evidence="4">Transporter</fullName>
    </recommendedName>
</protein>
<keyword evidence="1" id="KW-1133">Transmembrane helix</keyword>
<organism evidence="2 3">
    <name type="scientific">Alkaliphilus flagellatus</name>
    <dbReference type="NCBI Taxonomy" id="2841507"/>
    <lineage>
        <taxon>Bacteria</taxon>
        <taxon>Bacillati</taxon>
        <taxon>Bacillota</taxon>
        <taxon>Clostridia</taxon>
        <taxon>Peptostreptococcales</taxon>
        <taxon>Natronincolaceae</taxon>
        <taxon>Alkaliphilus</taxon>
    </lineage>
</organism>
<dbReference type="PANTHER" id="PTHR37814:SF1">
    <property type="entry name" value="MEMBRANE PROTEIN"/>
    <property type="match status" value="1"/>
</dbReference>
<feature type="transmembrane region" description="Helical" evidence="1">
    <location>
        <begin position="284"/>
        <end position="306"/>
    </location>
</feature>
<reference evidence="2 3" key="1">
    <citation type="submission" date="2021-06" db="EMBL/GenBank/DDBJ databases">
        <authorList>
            <person name="Sun Q."/>
            <person name="Li D."/>
        </authorList>
    </citation>
    <scope>NUCLEOTIDE SEQUENCE [LARGE SCALE GENOMIC DNA]</scope>
    <source>
        <strain evidence="2 3">MSJ-5</strain>
    </source>
</reference>
<evidence type="ECO:0008006" key="4">
    <source>
        <dbReference type="Google" id="ProtNLM"/>
    </source>
</evidence>
<keyword evidence="3" id="KW-1185">Reference proteome</keyword>
<feature type="transmembrane region" description="Helical" evidence="1">
    <location>
        <begin position="341"/>
        <end position="359"/>
    </location>
</feature>
<feature type="transmembrane region" description="Helical" evidence="1">
    <location>
        <begin position="202"/>
        <end position="227"/>
    </location>
</feature>
<gene>
    <name evidence="2" type="ORF">KQI88_07795</name>
</gene>
<dbReference type="PANTHER" id="PTHR37814">
    <property type="entry name" value="CONSERVED MEMBRANE PROTEIN"/>
    <property type="match status" value="1"/>
</dbReference>
<sequence length="369" mass="41296">MTRRQSIYTLASVYIGTVIGAGFASGQEIFQFFGKYGWQGILGVIIVTILFSLLGVLVLNSIYTKKIKSFKQFSTGYFGKAFFTIINILLTFLLFTSYVVMLSGSGAVFYEHFQIQYIYGIIIMAIITFFVFIFGVRGIANANKVIVPFLVFIILWIGLNVIYKNQMVFSNFYTAPFKSNNIFSDVSSLKYILVQLIHKSNWLWSAIVYFCYNTIGSIVVMCSLYPLIYDKKAAKLGGLLGGLVLGILAMIILLSLMVLYTSVIGLEVPMVTVASTLGDLWKTLYSFVLLLAMFTTAIANGYGCILGIANLTRINEKFISIIVCVISVPLAMVGFKKLVTFFYPLFGYIGMLFICAIILKRRKSYRGFL</sequence>
<proteinExistence type="predicted"/>
<accession>A0ABS6G2B4</accession>
<evidence type="ECO:0000313" key="3">
    <source>
        <dbReference type="Proteomes" id="UP000779508"/>
    </source>
</evidence>
<feature type="transmembrane region" description="Helical" evidence="1">
    <location>
        <begin position="36"/>
        <end position="60"/>
    </location>
</feature>
<feature type="transmembrane region" description="Helical" evidence="1">
    <location>
        <begin position="145"/>
        <end position="163"/>
    </location>
</feature>
<feature type="transmembrane region" description="Helical" evidence="1">
    <location>
        <begin position="239"/>
        <end position="264"/>
    </location>
</feature>
<dbReference type="InterPro" id="IPR038728">
    <property type="entry name" value="YkvI-like"/>
</dbReference>
<feature type="transmembrane region" description="Helical" evidence="1">
    <location>
        <begin position="318"/>
        <end position="335"/>
    </location>
</feature>
<evidence type="ECO:0000256" key="1">
    <source>
        <dbReference type="SAM" id="Phobius"/>
    </source>
</evidence>
<dbReference type="RefSeq" id="WP_216415997.1">
    <property type="nucleotide sequence ID" value="NZ_JAHLQK010000003.1"/>
</dbReference>
<dbReference type="Proteomes" id="UP000779508">
    <property type="component" value="Unassembled WGS sequence"/>
</dbReference>
<keyword evidence="1" id="KW-0472">Membrane</keyword>
<feature type="transmembrane region" description="Helical" evidence="1">
    <location>
        <begin position="7"/>
        <end position="24"/>
    </location>
</feature>
<comment type="caution">
    <text evidence="2">The sequence shown here is derived from an EMBL/GenBank/DDBJ whole genome shotgun (WGS) entry which is preliminary data.</text>
</comment>
<keyword evidence="1" id="KW-0812">Transmembrane</keyword>
<name>A0ABS6G2B4_9FIRM</name>